<gene>
    <name evidence="2" type="ORF">H696_04697</name>
</gene>
<sequence>MSNKLIQQALALRQLQIGGASPAPSSARKNKARIPATEAAEAGKVAKVATTATTAEALEAAREALRQERIDRLNFPSAYLEDGAVSDEEKDTSEFLNGLRTERLATRKRSRHVIQKRRAKQGKTGGGGSSQALAKLAFTVPGVNLDKLLTRVTAPREAVPVKRKRGSGRYGRADSAPAAGAAAPSK</sequence>
<reference evidence="2" key="1">
    <citation type="submission" date="2013-04" db="EMBL/GenBank/DDBJ databases">
        <title>The Genome Sequence of Fonticula alba ATCC 38817.</title>
        <authorList>
            <consortium name="The Broad Institute Genomics Platform"/>
            <person name="Russ C."/>
            <person name="Cuomo C."/>
            <person name="Burger G."/>
            <person name="Gray M.W."/>
            <person name="Holland P.W.H."/>
            <person name="King N."/>
            <person name="Lang F.B.F."/>
            <person name="Roger A.J."/>
            <person name="Ruiz-Trillo I."/>
            <person name="Brown M."/>
            <person name="Walker B."/>
            <person name="Young S."/>
            <person name="Zeng Q."/>
            <person name="Gargeya S."/>
            <person name="Fitzgerald M."/>
            <person name="Haas B."/>
            <person name="Abouelleil A."/>
            <person name="Allen A.W."/>
            <person name="Alvarado L."/>
            <person name="Arachchi H.M."/>
            <person name="Berlin A.M."/>
            <person name="Chapman S.B."/>
            <person name="Gainer-Dewar J."/>
            <person name="Goldberg J."/>
            <person name="Griggs A."/>
            <person name="Gujja S."/>
            <person name="Hansen M."/>
            <person name="Howarth C."/>
            <person name="Imamovic A."/>
            <person name="Ireland A."/>
            <person name="Larimer J."/>
            <person name="McCowan C."/>
            <person name="Murphy C."/>
            <person name="Pearson M."/>
            <person name="Poon T.W."/>
            <person name="Priest M."/>
            <person name="Roberts A."/>
            <person name="Saif S."/>
            <person name="Shea T."/>
            <person name="Sisk P."/>
            <person name="Sykes S."/>
            <person name="Wortman J."/>
            <person name="Nusbaum C."/>
            <person name="Birren B."/>
        </authorList>
    </citation>
    <scope>NUCLEOTIDE SEQUENCE [LARGE SCALE GENOMIC DNA]</scope>
    <source>
        <strain evidence="2">ATCC 38817</strain>
    </source>
</reference>
<protein>
    <submittedName>
        <fullName evidence="2">Uncharacterized protein</fullName>
    </submittedName>
</protein>
<dbReference type="AlphaFoldDB" id="A0A058Z4G0"/>
<feature type="region of interest" description="Disordered" evidence="1">
    <location>
        <begin position="18"/>
        <end position="38"/>
    </location>
</feature>
<feature type="compositionally biased region" description="Low complexity" evidence="1">
    <location>
        <begin position="173"/>
        <end position="186"/>
    </location>
</feature>
<accession>A0A058Z4G0</accession>
<feature type="region of interest" description="Disordered" evidence="1">
    <location>
        <begin position="106"/>
        <end position="130"/>
    </location>
</feature>
<dbReference type="RefSeq" id="XP_009496834.1">
    <property type="nucleotide sequence ID" value="XM_009498559.1"/>
</dbReference>
<feature type="region of interest" description="Disordered" evidence="1">
    <location>
        <begin position="156"/>
        <end position="186"/>
    </location>
</feature>
<dbReference type="GeneID" id="20529422"/>
<evidence type="ECO:0000313" key="2">
    <source>
        <dbReference type="EMBL" id="KCV68402.1"/>
    </source>
</evidence>
<proteinExistence type="predicted"/>
<evidence type="ECO:0000313" key="3">
    <source>
        <dbReference type="Proteomes" id="UP000030693"/>
    </source>
</evidence>
<dbReference type="EMBL" id="KB932208">
    <property type="protein sequence ID" value="KCV68402.1"/>
    <property type="molecule type" value="Genomic_DNA"/>
</dbReference>
<organism evidence="2">
    <name type="scientific">Fonticula alba</name>
    <name type="common">Slime mold</name>
    <dbReference type="NCBI Taxonomy" id="691883"/>
    <lineage>
        <taxon>Eukaryota</taxon>
        <taxon>Rotosphaerida</taxon>
        <taxon>Fonticulaceae</taxon>
        <taxon>Fonticula</taxon>
    </lineage>
</organism>
<evidence type="ECO:0000256" key="1">
    <source>
        <dbReference type="SAM" id="MobiDB-lite"/>
    </source>
</evidence>
<feature type="compositionally biased region" description="Basic residues" evidence="1">
    <location>
        <begin position="106"/>
        <end position="121"/>
    </location>
</feature>
<keyword evidence="3" id="KW-1185">Reference proteome</keyword>
<dbReference type="Proteomes" id="UP000030693">
    <property type="component" value="Unassembled WGS sequence"/>
</dbReference>
<name>A0A058Z4G0_FONAL</name>